<dbReference type="Pfam" id="PF00795">
    <property type="entry name" value="CN_hydrolase"/>
    <property type="match status" value="1"/>
</dbReference>
<organism evidence="3 4">
    <name type="scientific">Plasticicumulans acidivorans</name>
    <dbReference type="NCBI Taxonomy" id="886464"/>
    <lineage>
        <taxon>Bacteria</taxon>
        <taxon>Pseudomonadati</taxon>
        <taxon>Pseudomonadota</taxon>
        <taxon>Gammaproteobacteria</taxon>
        <taxon>Candidatus Competibacteraceae</taxon>
        <taxon>Plasticicumulans</taxon>
    </lineage>
</organism>
<dbReference type="SUPFAM" id="SSF56317">
    <property type="entry name" value="Carbon-nitrogen hydrolase"/>
    <property type="match status" value="1"/>
</dbReference>
<accession>A0A317MQ20</accession>
<gene>
    <name evidence="3" type="ORF">C7443_1198</name>
</gene>
<dbReference type="Proteomes" id="UP000246569">
    <property type="component" value="Unassembled WGS sequence"/>
</dbReference>
<dbReference type="InterPro" id="IPR036526">
    <property type="entry name" value="C-N_Hydrolase_sf"/>
</dbReference>
<keyword evidence="4" id="KW-1185">Reference proteome</keyword>
<dbReference type="PANTHER" id="PTHR47799:SF1">
    <property type="entry name" value="OMEGA-AMIDASE YAFV"/>
    <property type="match status" value="1"/>
</dbReference>
<evidence type="ECO:0000259" key="2">
    <source>
        <dbReference type="PROSITE" id="PS50263"/>
    </source>
</evidence>
<proteinExistence type="inferred from homology"/>
<protein>
    <submittedName>
        <fullName evidence="3">Putative amidohydrolase</fullName>
    </submittedName>
</protein>
<comment type="caution">
    <text evidence="3">The sequence shown here is derived from an EMBL/GenBank/DDBJ whole genome shotgun (WGS) entry which is preliminary data.</text>
</comment>
<keyword evidence="3" id="KW-0378">Hydrolase</keyword>
<name>A0A317MQ20_9GAMM</name>
<feature type="domain" description="CN hydrolase" evidence="2">
    <location>
        <begin position="1"/>
        <end position="199"/>
    </location>
</feature>
<evidence type="ECO:0000313" key="4">
    <source>
        <dbReference type="Proteomes" id="UP000246569"/>
    </source>
</evidence>
<dbReference type="InterPro" id="IPR001110">
    <property type="entry name" value="UPF0012_CS"/>
</dbReference>
<dbReference type="PROSITE" id="PS01227">
    <property type="entry name" value="UPF0012"/>
    <property type="match status" value="1"/>
</dbReference>
<dbReference type="AlphaFoldDB" id="A0A317MQ20"/>
<dbReference type="GO" id="GO:0106008">
    <property type="term" value="F:2-oxoglutaramate amidase activity"/>
    <property type="evidence" value="ECO:0007669"/>
    <property type="project" value="TreeGrafter"/>
</dbReference>
<reference evidence="3 4" key="1">
    <citation type="submission" date="2018-05" db="EMBL/GenBank/DDBJ databases">
        <title>Genomic Encyclopedia of Type Strains, Phase IV (KMG-IV): sequencing the most valuable type-strain genomes for metagenomic binning, comparative biology and taxonomic classification.</title>
        <authorList>
            <person name="Goeker M."/>
        </authorList>
    </citation>
    <scope>NUCLEOTIDE SEQUENCE [LARGE SCALE GENOMIC DNA]</scope>
    <source>
        <strain evidence="3 4">DSM 23606</strain>
    </source>
</reference>
<evidence type="ECO:0000256" key="1">
    <source>
        <dbReference type="ARBA" id="ARBA00010613"/>
    </source>
</evidence>
<sequence>MLPEMFATGFSMKVSRIEEGKERPTEHFMAKLARDWGVFVCGGVVNRHSNQLGLNQSVTFNPKGEEIARYTKCHPFSFAKEDQYYARGDGPICYDWKGITVAPLICYDLRFPELFRIMAKRGAQLYTVIANWPQRREMHWLNLLQARAIENQAYVIGVNRCGQDPWLSYGGRSLIINPKGEIIADAGTHENSITAGINLNELLAYRAEFPALEDIRTDFIIK</sequence>
<evidence type="ECO:0000313" key="3">
    <source>
        <dbReference type="EMBL" id="PWV58341.1"/>
    </source>
</evidence>
<comment type="similarity">
    <text evidence="1">Belongs to the carbon-nitrogen hydrolase superfamily. NIT1/NIT2 family.</text>
</comment>
<dbReference type="InterPro" id="IPR052737">
    <property type="entry name" value="Omega-amidase_YafV"/>
</dbReference>
<dbReference type="GO" id="GO:0050152">
    <property type="term" value="F:omega-amidase activity"/>
    <property type="evidence" value="ECO:0007669"/>
    <property type="project" value="TreeGrafter"/>
</dbReference>
<dbReference type="PANTHER" id="PTHR47799">
    <property type="entry name" value="OMEGA-AMIDASE YAFV"/>
    <property type="match status" value="1"/>
</dbReference>
<dbReference type="PROSITE" id="PS50263">
    <property type="entry name" value="CN_HYDROLASE"/>
    <property type="match status" value="1"/>
</dbReference>
<dbReference type="InterPro" id="IPR003010">
    <property type="entry name" value="C-N_Hydrolase"/>
</dbReference>
<dbReference type="Gene3D" id="3.60.110.10">
    <property type="entry name" value="Carbon-nitrogen hydrolase"/>
    <property type="match status" value="1"/>
</dbReference>
<dbReference type="EMBL" id="QGTJ01000019">
    <property type="protein sequence ID" value="PWV58341.1"/>
    <property type="molecule type" value="Genomic_DNA"/>
</dbReference>